<keyword evidence="8 9" id="KW-0472">Membrane</keyword>
<dbReference type="STRING" id="104452.A0A0L7K3N2"/>
<evidence type="ECO:0000256" key="7">
    <source>
        <dbReference type="ARBA" id="ARBA00023128"/>
    </source>
</evidence>
<sequence length="74" mass="8036">MSKGKNDDEYSAKLDMCLTDGIVKTGGGILLGTLTSILFLKRRRWPVIAGMGMGIGLAYANCEFELNPKKKNNA</sequence>
<dbReference type="PANTHER" id="PTHR21304">
    <property type="entry name" value="MICOS COMPLEX SUBUNIT MIC10"/>
    <property type="match status" value="1"/>
</dbReference>
<dbReference type="Proteomes" id="UP000037510">
    <property type="component" value="Unassembled WGS sequence"/>
</dbReference>
<evidence type="ECO:0000256" key="3">
    <source>
        <dbReference type="ARBA" id="ARBA00006792"/>
    </source>
</evidence>
<keyword evidence="7 9" id="KW-0496">Mitochondrion</keyword>
<evidence type="ECO:0000313" key="10">
    <source>
        <dbReference type="EMBL" id="KOB53759.1"/>
    </source>
</evidence>
<dbReference type="OrthoDB" id="1916310at2759"/>
<comment type="subunit">
    <text evidence="9">Component of the mitochondrial contact site and cristae organizing system (MICOS) complex.</text>
</comment>
<dbReference type="Pfam" id="PF04418">
    <property type="entry name" value="DUF543"/>
    <property type="match status" value="1"/>
</dbReference>
<organism evidence="10 11">
    <name type="scientific">Operophtera brumata</name>
    <name type="common">Winter moth</name>
    <name type="synonym">Phalaena brumata</name>
    <dbReference type="NCBI Taxonomy" id="104452"/>
    <lineage>
        <taxon>Eukaryota</taxon>
        <taxon>Metazoa</taxon>
        <taxon>Ecdysozoa</taxon>
        <taxon>Arthropoda</taxon>
        <taxon>Hexapoda</taxon>
        <taxon>Insecta</taxon>
        <taxon>Pterygota</taxon>
        <taxon>Neoptera</taxon>
        <taxon>Endopterygota</taxon>
        <taxon>Lepidoptera</taxon>
        <taxon>Glossata</taxon>
        <taxon>Ditrysia</taxon>
        <taxon>Geometroidea</taxon>
        <taxon>Geometridae</taxon>
        <taxon>Larentiinae</taxon>
        <taxon>Operophtera</taxon>
    </lineage>
</organism>
<comment type="similarity">
    <text evidence="3 9">Belongs to the MICOS complex subunit Mic10 family.</text>
</comment>
<evidence type="ECO:0000256" key="1">
    <source>
        <dbReference type="ARBA" id="ARBA00002689"/>
    </source>
</evidence>
<proteinExistence type="inferred from homology"/>
<evidence type="ECO:0000256" key="8">
    <source>
        <dbReference type="ARBA" id="ARBA00023136"/>
    </source>
</evidence>
<comment type="caution">
    <text evidence="9">Lacks conserved residue(s) required for the propagation of feature annotation.</text>
</comment>
<dbReference type="EMBL" id="JTDY01011733">
    <property type="protein sequence ID" value="KOB53759.1"/>
    <property type="molecule type" value="Genomic_DNA"/>
</dbReference>
<dbReference type="AlphaFoldDB" id="A0A0L7K3N2"/>
<evidence type="ECO:0000256" key="9">
    <source>
        <dbReference type="RuleBase" id="RU363011"/>
    </source>
</evidence>
<feature type="transmembrane region" description="Helical" evidence="9">
    <location>
        <begin position="21"/>
        <end position="39"/>
    </location>
</feature>
<evidence type="ECO:0000313" key="11">
    <source>
        <dbReference type="Proteomes" id="UP000037510"/>
    </source>
</evidence>
<keyword evidence="5 9" id="KW-0999">Mitochondrion inner membrane</keyword>
<comment type="caution">
    <text evidence="10">The sequence shown here is derived from an EMBL/GenBank/DDBJ whole genome shotgun (WGS) entry which is preliminary data.</text>
</comment>
<comment type="function">
    <text evidence="1 9">Component of the MICOS complex, a large protein complex of the mitochondrial inner membrane that plays crucial roles in the maintenance of crista junctions, inner membrane architecture, and formation of contact sites to the outer membrane.</text>
</comment>
<feature type="transmembrane region" description="Helical" evidence="9">
    <location>
        <begin position="45"/>
        <end position="62"/>
    </location>
</feature>
<keyword evidence="4 9" id="KW-0812">Transmembrane</keyword>
<keyword evidence="6 9" id="KW-1133">Transmembrane helix</keyword>
<dbReference type="GO" id="GO:0061617">
    <property type="term" value="C:MICOS complex"/>
    <property type="evidence" value="ECO:0007669"/>
    <property type="project" value="UniProtKB-UniRule"/>
</dbReference>
<evidence type="ECO:0000256" key="6">
    <source>
        <dbReference type="ARBA" id="ARBA00022989"/>
    </source>
</evidence>
<name>A0A0L7K3N2_OPEBR</name>
<keyword evidence="11" id="KW-1185">Reference proteome</keyword>
<evidence type="ECO:0000256" key="2">
    <source>
        <dbReference type="ARBA" id="ARBA00004434"/>
    </source>
</evidence>
<dbReference type="PANTHER" id="PTHR21304:SF0">
    <property type="entry name" value="MICOS COMPLEX SUBUNIT MIC10"/>
    <property type="match status" value="1"/>
</dbReference>
<comment type="subcellular location">
    <subcellularLocation>
        <location evidence="2 9">Mitochondrion inner membrane</location>
        <topology evidence="2 9">Single-pass membrane protein</topology>
    </subcellularLocation>
</comment>
<evidence type="ECO:0000256" key="5">
    <source>
        <dbReference type="ARBA" id="ARBA00022792"/>
    </source>
</evidence>
<gene>
    <name evidence="10" type="ORF">OBRU01_25943</name>
</gene>
<evidence type="ECO:0000256" key="4">
    <source>
        <dbReference type="ARBA" id="ARBA00022692"/>
    </source>
</evidence>
<dbReference type="InterPro" id="IPR007512">
    <property type="entry name" value="Mic10"/>
</dbReference>
<accession>A0A0L7K3N2</accession>
<reference evidence="10 11" key="1">
    <citation type="journal article" date="2015" name="Genome Biol. Evol.">
        <title>The genome of winter moth (Operophtera brumata) provides a genomic perspective on sexual dimorphism and phenology.</title>
        <authorList>
            <person name="Derks M.F."/>
            <person name="Smit S."/>
            <person name="Salis L."/>
            <person name="Schijlen E."/>
            <person name="Bossers A."/>
            <person name="Mateman C."/>
            <person name="Pijl A.S."/>
            <person name="de Ridder D."/>
            <person name="Groenen M.A."/>
            <person name="Visser M.E."/>
            <person name="Megens H.J."/>
        </authorList>
    </citation>
    <scope>NUCLEOTIDE SEQUENCE [LARGE SCALE GENOMIC DNA]</scope>
    <source>
        <strain evidence="10">WM2013NL</strain>
        <tissue evidence="10">Head and thorax</tissue>
    </source>
</reference>
<protein>
    <recommendedName>
        <fullName evidence="9">MICOS complex subunit MIC10</fullName>
    </recommendedName>
</protein>